<dbReference type="PANTHER" id="PTHR43384">
    <property type="entry name" value="SEPTUM SITE-DETERMINING PROTEIN MIND HOMOLOG, CHLOROPLASTIC-RELATED"/>
    <property type="match status" value="1"/>
</dbReference>
<keyword evidence="5" id="KW-1185">Reference proteome</keyword>
<evidence type="ECO:0000313" key="5">
    <source>
        <dbReference type="Proteomes" id="UP000095200"/>
    </source>
</evidence>
<dbReference type="GO" id="GO:0005829">
    <property type="term" value="C:cytosol"/>
    <property type="evidence" value="ECO:0007669"/>
    <property type="project" value="TreeGrafter"/>
</dbReference>
<dbReference type="OrthoDB" id="9773088at2"/>
<name>A0A194AED4_9BACT</name>
<dbReference type="GO" id="GO:0009898">
    <property type="term" value="C:cytoplasmic side of plasma membrane"/>
    <property type="evidence" value="ECO:0007669"/>
    <property type="project" value="TreeGrafter"/>
</dbReference>
<dbReference type="RefSeq" id="WP_069857194.1">
    <property type="nucleotide sequence ID" value="NZ_BDFE01000006.1"/>
</dbReference>
<dbReference type="InterPro" id="IPR011006">
    <property type="entry name" value="CheY-like_superfamily"/>
</dbReference>
<dbReference type="Gene3D" id="3.40.50.300">
    <property type="entry name" value="P-loop containing nucleotide triphosphate hydrolases"/>
    <property type="match status" value="1"/>
</dbReference>
<dbReference type="CDD" id="cd02038">
    <property type="entry name" value="FlhG-like"/>
    <property type="match status" value="1"/>
</dbReference>
<reference evidence="5" key="1">
    <citation type="submission" date="2016-06" db="EMBL/GenBank/DDBJ databases">
        <title>Draft genome sequence of Desulfoplanes formicivorans strain Pf12B.</title>
        <authorList>
            <person name="Watanabe M."/>
            <person name="Kojima H."/>
            <person name="Fukui M."/>
        </authorList>
    </citation>
    <scope>NUCLEOTIDE SEQUENCE [LARGE SCALE GENOMIC DNA]</scope>
    <source>
        <strain evidence="5">Pf12B</strain>
    </source>
</reference>
<dbReference type="AlphaFoldDB" id="A0A194AED4"/>
<comment type="caution">
    <text evidence="4">The sequence shown here is derived from an EMBL/GenBank/DDBJ whole genome shotgun (WGS) entry which is preliminary data.</text>
</comment>
<dbReference type="PANTHER" id="PTHR43384:SF4">
    <property type="entry name" value="CELLULOSE BIOSYNTHESIS PROTEIN BCSQ-RELATED"/>
    <property type="match status" value="1"/>
</dbReference>
<dbReference type="EMBL" id="BDFE01000006">
    <property type="protein sequence ID" value="GAU07688.1"/>
    <property type="molecule type" value="Genomic_DNA"/>
</dbReference>
<dbReference type="SUPFAM" id="SSF52172">
    <property type="entry name" value="CheY-like"/>
    <property type="match status" value="1"/>
</dbReference>
<feature type="domain" description="AAA" evidence="3">
    <location>
        <begin position="6"/>
        <end position="162"/>
    </location>
</feature>
<dbReference type="Proteomes" id="UP000095200">
    <property type="component" value="Unassembled WGS sequence"/>
</dbReference>
<evidence type="ECO:0000256" key="2">
    <source>
        <dbReference type="ARBA" id="ARBA00022840"/>
    </source>
</evidence>
<keyword evidence="2" id="KW-0067">ATP-binding</keyword>
<dbReference type="Pfam" id="PF13614">
    <property type="entry name" value="AAA_31"/>
    <property type="match status" value="1"/>
</dbReference>
<evidence type="ECO:0000259" key="3">
    <source>
        <dbReference type="Pfam" id="PF13614"/>
    </source>
</evidence>
<organism evidence="4 5">
    <name type="scientific">Desulfoplanes formicivorans</name>
    <dbReference type="NCBI Taxonomy" id="1592317"/>
    <lineage>
        <taxon>Bacteria</taxon>
        <taxon>Pseudomonadati</taxon>
        <taxon>Thermodesulfobacteriota</taxon>
        <taxon>Desulfovibrionia</taxon>
        <taxon>Desulfovibrionales</taxon>
        <taxon>Desulfoplanaceae</taxon>
        <taxon>Desulfoplanes</taxon>
    </lineage>
</organism>
<dbReference type="SUPFAM" id="SSF52540">
    <property type="entry name" value="P-loop containing nucleoside triphosphate hydrolases"/>
    <property type="match status" value="1"/>
</dbReference>
<evidence type="ECO:0000256" key="1">
    <source>
        <dbReference type="ARBA" id="ARBA00022741"/>
    </source>
</evidence>
<dbReference type="GO" id="GO:0051782">
    <property type="term" value="P:negative regulation of cell division"/>
    <property type="evidence" value="ECO:0007669"/>
    <property type="project" value="TreeGrafter"/>
</dbReference>
<dbReference type="GO" id="GO:0005524">
    <property type="term" value="F:ATP binding"/>
    <property type="evidence" value="ECO:0007669"/>
    <property type="project" value="UniProtKB-KW"/>
</dbReference>
<dbReference type="InterPro" id="IPR025669">
    <property type="entry name" value="AAA_dom"/>
</dbReference>
<sequence>MSTHTRIIAFASGKGGAGKTTMAVNIGLALASMGQKVCLLDADLGLSNVDLVMGLDSPSKTLEDVLFHDLPLEEVIVPVAANMNLIPGSSGISRMAELPREQRAVLVDEFKKLDGYDFLLIDNSPGLSRQVVSLCLSARELIVVVNPEVTSLVDAYALIKVLRENGLWSRPRIIVNRAESMGDAKRIFATLHATLEKYLNLKCSLLGVIPLDAQAKTAFSKQPFFLSHPHSPAARCTQFIAKRILVQESRHWKKGRPEEFWESTLTRIKQRPRFDLELSSQQLDTDLAAYAKVAPEELGNVLAQRAREMDGLASQLTRMAVDGTLAGQARTIAGLLDTLSSQLKEVVLPGEKDQDTPLPKMVVVSNQQEMRQILADMLAMLGYEPVAQLPSGVQEGGSVDGPCLGIVNVDRPEARIGDALLAWPGLPLVVLGGYGGTDVLRAFADRIVAVIPPPVTLGGLRSTLENLVGVKHF</sequence>
<gene>
    <name evidence="4" type="ORF">DPF_0383</name>
</gene>
<accession>A0A194AED4</accession>
<dbReference type="InterPro" id="IPR033875">
    <property type="entry name" value="FlhG"/>
</dbReference>
<dbReference type="STRING" id="1592317.DPF_0383"/>
<evidence type="ECO:0000313" key="4">
    <source>
        <dbReference type="EMBL" id="GAU07688.1"/>
    </source>
</evidence>
<dbReference type="InterPro" id="IPR027417">
    <property type="entry name" value="P-loop_NTPase"/>
</dbReference>
<protein>
    <submittedName>
        <fullName evidence="4">Cobyrinic acid ac-diamide synthase</fullName>
    </submittedName>
</protein>
<dbReference type="InterPro" id="IPR050625">
    <property type="entry name" value="ParA/MinD_ATPase"/>
</dbReference>
<dbReference type="GO" id="GO:0016887">
    <property type="term" value="F:ATP hydrolysis activity"/>
    <property type="evidence" value="ECO:0007669"/>
    <property type="project" value="TreeGrafter"/>
</dbReference>
<proteinExistence type="predicted"/>
<keyword evidence="1" id="KW-0547">Nucleotide-binding</keyword>